<evidence type="ECO:0000256" key="2">
    <source>
        <dbReference type="SAM" id="Phobius"/>
    </source>
</evidence>
<sequence>MVWVVGVLLLAWMAWGPVVLVLAAGALCVPRLRWWVLDRIYVSRQVAVRTAGAVALLVAVVVVVPDGWLPIPPAPGIWAAPSYVGRPASPQAITSELPPNPQLSTVPATSRPGPLGLQPDVETAWFGLQRCGRLEVTSTDLLLALCHDRSGPALRLVDPESMRPRATKDLPASDDRAACPGDALYLDVQDRAVVATTDRNVLAVRTSTDEGKDKGGDALRTETTWDLKPYVPFGDCVVALAPDWSGRVWWASGKGLVGTIAPESGDVRVLDLAEDVEHGFATDPDGGVLLATDEAVHRLGAGSDGVPQVTWTAATEHASGTAPVLVDGGAVAVTDTSKDQLSVVFLRRGTGEEVCREAVFGKGKGAVDADLAPVGPGVVVTNDHDYSSPRSTLLGFTSSPGVARVDLVGDACAEQWTSEQVVPGSGAVASWPNGLVYAWTKRPSLLGVSAWYVTGIDAQTGRSMWSVRAGTGLLAGSDGSRPALGPDGSLWMGTLSGLVRVTDRS</sequence>
<name>A0A2P2C870_9ZZZZ</name>
<keyword evidence="2" id="KW-0472">Membrane</keyword>
<evidence type="ECO:0000256" key="1">
    <source>
        <dbReference type="SAM" id="MobiDB-lite"/>
    </source>
</evidence>
<dbReference type="EMBL" id="CZKB01000005">
    <property type="protein sequence ID" value="CUR58187.1"/>
    <property type="molecule type" value="Genomic_DNA"/>
</dbReference>
<protein>
    <recommendedName>
        <fullName evidence="5">Pyrrolo-quinoline quinone</fullName>
    </recommendedName>
</protein>
<feature type="transmembrane region" description="Helical" evidence="2">
    <location>
        <begin position="12"/>
        <end position="34"/>
    </location>
</feature>
<gene>
    <name evidence="4" type="ORF">NOCA1130423</name>
    <name evidence="3" type="ORF">NOCA2240110</name>
</gene>
<evidence type="ECO:0000313" key="3">
    <source>
        <dbReference type="EMBL" id="CUR55338.1"/>
    </source>
</evidence>
<feature type="transmembrane region" description="Helical" evidence="2">
    <location>
        <begin position="46"/>
        <end position="64"/>
    </location>
</feature>
<keyword evidence="2" id="KW-0812">Transmembrane</keyword>
<evidence type="ECO:0000313" key="4">
    <source>
        <dbReference type="EMBL" id="CUR58187.1"/>
    </source>
</evidence>
<dbReference type="AlphaFoldDB" id="A0A2P2C870"/>
<evidence type="ECO:0008006" key="5">
    <source>
        <dbReference type="Google" id="ProtNLM"/>
    </source>
</evidence>
<dbReference type="SUPFAM" id="SSF50969">
    <property type="entry name" value="YVTN repeat-like/Quinoprotein amine dehydrogenase"/>
    <property type="match status" value="1"/>
</dbReference>
<keyword evidence="2" id="KW-1133">Transmembrane helix</keyword>
<accession>A0A2P2C870</accession>
<dbReference type="InterPro" id="IPR011044">
    <property type="entry name" value="Quino_amine_DH_bsu"/>
</dbReference>
<organism evidence="4">
    <name type="scientific">metagenome</name>
    <dbReference type="NCBI Taxonomy" id="256318"/>
    <lineage>
        <taxon>unclassified sequences</taxon>
        <taxon>metagenomes</taxon>
    </lineage>
</organism>
<feature type="region of interest" description="Disordered" evidence="1">
    <location>
        <begin position="90"/>
        <end position="114"/>
    </location>
</feature>
<proteinExistence type="predicted"/>
<dbReference type="EMBL" id="CZKA01000017">
    <property type="protein sequence ID" value="CUR55338.1"/>
    <property type="molecule type" value="Genomic_DNA"/>
</dbReference>
<reference evidence="4" key="1">
    <citation type="submission" date="2015-08" db="EMBL/GenBank/DDBJ databases">
        <authorList>
            <person name="Babu N.S."/>
            <person name="Beckwith C.J."/>
            <person name="Beseler K.G."/>
            <person name="Brison A."/>
            <person name="Carone J.V."/>
            <person name="Caskin T.P."/>
            <person name="Diamond M."/>
            <person name="Durham M.E."/>
            <person name="Foxe J.M."/>
            <person name="Go M."/>
            <person name="Henderson B.A."/>
            <person name="Jones I.B."/>
            <person name="McGettigan J.A."/>
            <person name="Micheletti S.J."/>
            <person name="Nasrallah M.E."/>
            <person name="Ortiz D."/>
            <person name="Piller C.R."/>
            <person name="Privatt S.R."/>
            <person name="Schneider S.L."/>
            <person name="Sharp S."/>
            <person name="Smith T.C."/>
            <person name="Stanton J.D."/>
            <person name="Ullery H.E."/>
            <person name="Wilson R.J."/>
            <person name="Serrano M.G."/>
            <person name="Buck G."/>
            <person name="Lee V."/>
            <person name="Wang Y."/>
            <person name="Carvalho R."/>
            <person name="Voegtly L."/>
            <person name="Shi R."/>
            <person name="Duckworth R."/>
            <person name="Johnson A."/>
            <person name="Loviza R."/>
            <person name="Walstead R."/>
            <person name="Shah Z."/>
            <person name="Kiflezghi M."/>
            <person name="Wade K."/>
            <person name="Ball S.L."/>
            <person name="Bradley K.W."/>
            <person name="Asai D.J."/>
            <person name="Bowman C.A."/>
            <person name="Russell D.A."/>
            <person name="Pope W.H."/>
            <person name="Jacobs-Sera D."/>
            <person name="Hendrix R.W."/>
            <person name="Hatfull G.F."/>
        </authorList>
    </citation>
    <scope>NUCLEOTIDE SEQUENCE</scope>
</reference>